<protein>
    <recommendedName>
        <fullName evidence="3">DUF2336 domain-containing protein</fullName>
    </recommendedName>
</protein>
<dbReference type="EMBL" id="WJIE01000017">
    <property type="protein sequence ID" value="MRG97355.1"/>
    <property type="molecule type" value="Genomic_DNA"/>
</dbReference>
<dbReference type="AlphaFoldDB" id="A0A6N7Q3Z0"/>
<evidence type="ECO:0000313" key="1">
    <source>
        <dbReference type="EMBL" id="MRG97355.1"/>
    </source>
</evidence>
<organism evidence="1 2">
    <name type="scientific">Polyangium spumosum</name>
    <dbReference type="NCBI Taxonomy" id="889282"/>
    <lineage>
        <taxon>Bacteria</taxon>
        <taxon>Pseudomonadati</taxon>
        <taxon>Myxococcota</taxon>
        <taxon>Polyangia</taxon>
        <taxon>Polyangiales</taxon>
        <taxon>Polyangiaceae</taxon>
        <taxon>Polyangium</taxon>
    </lineage>
</organism>
<proteinExistence type="predicted"/>
<name>A0A6N7Q3Z0_9BACT</name>
<sequence>MKPRSPAPDDPSAALAARLCKVVPALADLGMRTALVLRTLEAAGLPTAARALDKLASRAEQADPTAREVLAALLPLLGDPAHAAWITALRDLARDASLLGLSRLLRRRTRVADPPPSSPIEHRGIALEPGGRPLSLGERRALARMPARAVLDKLLADPHPRVVENLLANPRLTEDDVVRIAAKRPQKPEVASEIARSARWMARARVRMTFVLNPGTPPELSVPVLSQLLRHELAEVAEATQVPAVLRGAALDLLARRPPLPPDTQGGGSMQ</sequence>
<dbReference type="OrthoDB" id="5381711at2"/>
<reference evidence="1 2" key="1">
    <citation type="submission" date="2019-10" db="EMBL/GenBank/DDBJ databases">
        <title>A soil myxobacterium in the family Polyangiaceae.</title>
        <authorList>
            <person name="Li Y."/>
            <person name="Wang J."/>
        </authorList>
    </citation>
    <scope>NUCLEOTIDE SEQUENCE [LARGE SCALE GENOMIC DNA]</scope>
    <source>
        <strain evidence="1 2">DSM 14734</strain>
    </source>
</reference>
<comment type="caution">
    <text evidence="1">The sequence shown here is derived from an EMBL/GenBank/DDBJ whole genome shotgun (WGS) entry which is preliminary data.</text>
</comment>
<keyword evidence="2" id="KW-1185">Reference proteome</keyword>
<accession>A0A6N7Q3Z0</accession>
<dbReference type="RefSeq" id="WP_153824145.1">
    <property type="nucleotide sequence ID" value="NZ_WJIE01000017.1"/>
</dbReference>
<evidence type="ECO:0000313" key="2">
    <source>
        <dbReference type="Proteomes" id="UP000440224"/>
    </source>
</evidence>
<dbReference type="Proteomes" id="UP000440224">
    <property type="component" value="Unassembled WGS sequence"/>
</dbReference>
<evidence type="ECO:0008006" key="3">
    <source>
        <dbReference type="Google" id="ProtNLM"/>
    </source>
</evidence>
<gene>
    <name evidence="1" type="ORF">GF068_36330</name>
</gene>